<evidence type="ECO:0000313" key="4">
    <source>
        <dbReference type="Proteomes" id="UP001286313"/>
    </source>
</evidence>
<dbReference type="PANTHER" id="PTHR24258:SF146">
    <property type="entry name" value="ATRIAL NATRIURETIC PEPTIDE-CONVERTING ENZYME"/>
    <property type="match status" value="1"/>
</dbReference>
<evidence type="ECO:0000313" key="3">
    <source>
        <dbReference type="EMBL" id="KAK3852558.1"/>
    </source>
</evidence>
<dbReference type="GO" id="GO:0006508">
    <property type="term" value="P:proteolysis"/>
    <property type="evidence" value="ECO:0007669"/>
    <property type="project" value="InterPro"/>
</dbReference>
<sequence>MHDVCLGVVTVYSKAKRYTRGVQLVEVVTEDVYDHVPGLGYVQITDVYSTNITFEPVNCSRRTVVYMVCSELACGVRPLYLIPHNPTVEGGVVRTAGSGDWPWSAALLKDGVHACDATLIHPSWLLTTSLCFQGQGRALWVARLGGVRISSEAPWVQERLIVGMVKSPVEGSQIVLIKVSITSDTSLPLLPPLLTPPPPLLPPLLTPPPPLLPPLLTPPPPLLPTLPTPLPILPTLLTPPHPPATTPNTSLPLLTPLLTPPHPS</sequence>
<dbReference type="InterPro" id="IPR009003">
    <property type="entry name" value="Peptidase_S1_PA"/>
</dbReference>
<evidence type="ECO:0000256" key="1">
    <source>
        <dbReference type="SAM" id="MobiDB-lite"/>
    </source>
</evidence>
<accession>A0AAE1BLD4</accession>
<protein>
    <recommendedName>
        <fullName evidence="2">Peptidase S1 domain-containing protein</fullName>
    </recommendedName>
</protein>
<dbReference type="EMBL" id="JAWQEG010007360">
    <property type="protein sequence ID" value="KAK3852558.1"/>
    <property type="molecule type" value="Genomic_DNA"/>
</dbReference>
<dbReference type="InterPro" id="IPR001254">
    <property type="entry name" value="Trypsin_dom"/>
</dbReference>
<feature type="compositionally biased region" description="Low complexity" evidence="1">
    <location>
        <begin position="246"/>
        <end position="257"/>
    </location>
</feature>
<reference evidence="3" key="1">
    <citation type="submission" date="2023-10" db="EMBL/GenBank/DDBJ databases">
        <title>Genome assemblies of two species of porcelain crab, Petrolisthes cinctipes and Petrolisthes manimaculis (Anomura: Porcellanidae).</title>
        <authorList>
            <person name="Angst P."/>
        </authorList>
    </citation>
    <scope>NUCLEOTIDE SEQUENCE</scope>
    <source>
        <strain evidence="3">PB745_01</strain>
        <tissue evidence="3">Gill</tissue>
    </source>
</reference>
<dbReference type="Pfam" id="PF00089">
    <property type="entry name" value="Trypsin"/>
    <property type="match status" value="1"/>
</dbReference>
<dbReference type="Proteomes" id="UP001286313">
    <property type="component" value="Unassembled WGS sequence"/>
</dbReference>
<keyword evidence="4" id="KW-1185">Reference proteome</keyword>
<organism evidence="3 4">
    <name type="scientific">Petrolisthes cinctipes</name>
    <name type="common">Flat porcelain crab</name>
    <dbReference type="NCBI Taxonomy" id="88211"/>
    <lineage>
        <taxon>Eukaryota</taxon>
        <taxon>Metazoa</taxon>
        <taxon>Ecdysozoa</taxon>
        <taxon>Arthropoda</taxon>
        <taxon>Crustacea</taxon>
        <taxon>Multicrustacea</taxon>
        <taxon>Malacostraca</taxon>
        <taxon>Eumalacostraca</taxon>
        <taxon>Eucarida</taxon>
        <taxon>Decapoda</taxon>
        <taxon>Pleocyemata</taxon>
        <taxon>Anomura</taxon>
        <taxon>Galatheoidea</taxon>
        <taxon>Porcellanidae</taxon>
        <taxon>Petrolisthes</taxon>
    </lineage>
</organism>
<evidence type="ECO:0000259" key="2">
    <source>
        <dbReference type="Pfam" id="PF00089"/>
    </source>
</evidence>
<feature type="domain" description="Peptidase S1" evidence="2">
    <location>
        <begin position="96"/>
        <end position="179"/>
    </location>
</feature>
<dbReference type="PANTHER" id="PTHR24258">
    <property type="entry name" value="SERINE PROTEASE-RELATED"/>
    <property type="match status" value="1"/>
</dbReference>
<gene>
    <name evidence="3" type="ORF">Pcinc_040863</name>
</gene>
<dbReference type="GO" id="GO:0004252">
    <property type="term" value="F:serine-type endopeptidase activity"/>
    <property type="evidence" value="ECO:0007669"/>
    <property type="project" value="InterPro"/>
</dbReference>
<feature type="region of interest" description="Disordered" evidence="1">
    <location>
        <begin position="237"/>
        <end position="264"/>
    </location>
</feature>
<dbReference type="AlphaFoldDB" id="A0AAE1BLD4"/>
<dbReference type="InterPro" id="IPR043504">
    <property type="entry name" value="Peptidase_S1_PA_chymotrypsin"/>
</dbReference>
<dbReference type="SUPFAM" id="SSF50494">
    <property type="entry name" value="Trypsin-like serine proteases"/>
    <property type="match status" value="1"/>
</dbReference>
<proteinExistence type="predicted"/>
<dbReference type="Gene3D" id="2.40.10.10">
    <property type="entry name" value="Trypsin-like serine proteases"/>
    <property type="match status" value="1"/>
</dbReference>
<name>A0AAE1BLD4_PETCI</name>
<comment type="caution">
    <text evidence="3">The sequence shown here is derived from an EMBL/GenBank/DDBJ whole genome shotgun (WGS) entry which is preliminary data.</text>
</comment>